<comment type="similarity">
    <text evidence="1 3">Belongs to the peptidase C19 family.</text>
</comment>
<evidence type="ECO:0000256" key="4">
    <source>
        <dbReference type="SAM" id="MobiDB-lite"/>
    </source>
</evidence>
<evidence type="ECO:0000256" key="1">
    <source>
        <dbReference type="ARBA" id="ARBA00009085"/>
    </source>
</evidence>
<dbReference type="SUPFAM" id="SSF54001">
    <property type="entry name" value="Cysteine proteinases"/>
    <property type="match status" value="1"/>
</dbReference>
<evidence type="ECO:0000256" key="2">
    <source>
        <dbReference type="ARBA" id="ARBA00037450"/>
    </source>
</evidence>
<dbReference type="InterPro" id="IPR006615">
    <property type="entry name" value="Pept_C19_DUSP"/>
</dbReference>
<keyword evidence="3" id="KW-0788">Thiol protease</keyword>
<dbReference type="PROSITE" id="PS50235">
    <property type="entry name" value="USP_3"/>
    <property type="match status" value="1"/>
</dbReference>
<keyword evidence="3" id="KW-0833">Ubl conjugation pathway</keyword>
<dbReference type="AlphaFoldDB" id="S8CLS5"/>
<gene>
    <name evidence="7" type="ORF">M569_09041</name>
</gene>
<comment type="function">
    <text evidence="2 3">Recognizes and hydrolyzes the peptide bond at the C-terminal Gly of ubiquitin. Involved in the processing of poly-ubiquitin precursors as well as that of ubiquitinated proteins.</text>
</comment>
<proteinExistence type="inferred from homology"/>
<dbReference type="PROSITE" id="PS51283">
    <property type="entry name" value="DUSP"/>
    <property type="match status" value="1"/>
</dbReference>
<evidence type="ECO:0000313" key="8">
    <source>
        <dbReference type="Proteomes" id="UP000015453"/>
    </source>
</evidence>
<accession>S8CLS5</accession>
<dbReference type="SMART" id="SM00695">
    <property type="entry name" value="DUSP"/>
    <property type="match status" value="1"/>
</dbReference>
<dbReference type="PANTHER" id="PTHR21646:SF46">
    <property type="entry name" value="UBIQUITIN CARBOXYL-TERMINAL HYDROLASE"/>
    <property type="match status" value="1"/>
</dbReference>
<evidence type="ECO:0000256" key="3">
    <source>
        <dbReference type="RuleBase" id="RU366025"/>
    </source>
</evidence>
<evidence type="ECO:0000313" key="7">
    <source>
        <dbReference type="EMBL" id="EPS65731.1"/>
    </source>
</evidence>
<dbReference type="Gene3D" id="3.10.20.90">
    <property type="entry name" value="Phosphatidylinositol 3-kinase Catalytic Subunit, Chain A, domain 1"/>
    <property type="match status" value="1"/>
</dbReference>
<keyword evidence="3 7" id="KW-0378">Hydrolase</keyword>
<dbReference type="PROSITE" id="PS00972">
    <property type="entry name" value="USP_1"/>
    <property type="match status" value="1"/>
</dbReference>
<feature type="domain" description="DUSP" evidence="6">
    <location>
        <begin position="22"/>
        <end position="145"/>
    </location>
</feature>
<dbReference type="InterPro" id="IPR050185">
    <property type="entry name" value="Ub_carboxyl-term_hydrolase"/>
</dbReference>
<dbReference type="CDD" id="cd02674">
    <property type="entry name" value="Peptidase_C19R"/>
    <property type="match status" value="1"/>
</dbReference>
<dbReference type="PANTHER" id="PTHR21646">
    <property type="entry name" value="UBIQUITIN CARBOXYL-TERMINAL HYDROLASE"/>
    <property type="match status" value="1"/>
</dbReference>
<evidence type="ECO:0000259" key="6">
    <source>
        <dbReference type="PROSITE" id="PS51283"/>
    </source>
</evidence>
<dbReference type="GO" id="GO:0016579">
    <property type="term" value="P:protein deubiquitination"/>
    <property type="evidence" value="ECO:0007669"/>
    <property type="project" value="InterPro"/>
</dbReference>
<feature type="region of interest" description="Disordered" evidence="4">
    <location>
        <begin position="647"/>
        <end position="675"/>
    </location>
</feature>
<dbReference type="PROSITE" id="PS00973">
    <property type="entry name" value="USP_2"/>
    <property type="match status" value="1"/>
</dbReference>
<dbReference type="GO" id="GO:0004843">
    <property type="term" value="F:cysteine-type deubiquitinase activity"/>
    <property type="evidence" value="ECO:0007669"/>
    <property type="project" value="UniProtKB-UniRule"/>
</dbReference>
<dbReference type="Proteomes" id="UP000015453">
    <property type="component" value="Unassembled WGS sequence"/>
</dbReference>
<keyword evidence="3" id="KW-0645">Protease</keyword>
<dbReference type="InterPro" id="IPR035927">
    <property type="entry name" value="DUSP-like_sf"/>
</dbReference>
<name>S8CLS5_9LAMI</name>
<dbReference type="Pfam" id="PF06337">
    <property type="entry name" value="DUSP"/>
    <property type="match status" value="1"/>
</dbReference>
<dbReference type="InterPro" id="IPR028889">
    <property type="entry name" value="USP"/>
</dbReference>
<protein>
    <recommendedName>
        <fullName evidence="3">Ubiquitin carboxyl-terminal hydrolase</fullName>
        <ecNumber evidence="3">3.4.19.12</ecNumber>
    </recommendedName>
</protein>
<feature type="domain" description="USP" evidence="5">
    <location>
        <begin position="315"/>
        <end position="902"/>
    </location>
</feature>
<sequence>MTILDSAGYDYLMENGSIELPCKPEEESRIVQGLTQKAESNMREGDFYYVISSRWYGAWQRYTGEIGSDYPFDGCSIDALPCLENRPGPIDNSDIVVNGRNNKDDDPQLVRTLEERRDYVLVPEVVWEKLLEWYKGGPVLKRRIISVGDHHKQYSVETFPLCLRVIDSRDQTELVIRLSRKASLEELYITVCGLKESAPEKTRIWDYFNKRKHAVLVSSSQTLEESNLQMDQDILLEVSNDDFGKDSTGNSLALVTVDPMRSNFSIAGGPAMSNGYSSGYSSNHGQGILSSSQMDVDDLFDDLRPSTKVDTRGLAGLQNLGNTCFMNSALQCLAHTPHLVEYFLQDYRDEINTQNPLGMHGELALSFGDLLRKLWSSGKAPVAPRAFKGKLARFAPQFSGYNQHDSQELLAFLLDGLHEDLNRVKQKPYIETEDYDGRPDNEVADEFWRYHKARNDSIIVDICQGQYKSTLVCPVCSKISITFDPFMYLSLPLPSTATRSMTVTVIYGDGSGLPMPFTVTVLKHGSCKDLYQAMATACCLRSDELLLLAEVYDHRIFRYLENPLESLASIKDEEQIVAYRLPNRETGLTRLEICHRYKDIERKMFLTPLVTVLEDPQSGADIDSAVNRVLSPLRRLQQSTSAAIDGIESSFQDSTAKEEEEDIFSTQSVDEMESEDTEGRELSFQLYVAGDKVSGLMPLTKKSAVKPGSHLIKAMLDWTDREHEAYDASYLKDLPTVHKSGSLPKKTKQESISLFSCLDTFLKEEPLGPDDMWYCPQCRQHRQASKKLDLWRLPDVLVFHLKRFSYSRWLKNKLDTYVNFPIRDLDLSKYVKSSDATGGGSSVYELYAVSNHYGGLGGGHYSAYCKLIDDNGWYHFDDSHVSPVNESDIKTSAAYVLFYQRVQKRAESDAEALVNGTVRLKLITTRNDSTVDDDQHTQNTY</sequence>
<dbReference type="SUPFAM" id="SSF143791">
    <property type="entry name" value="DUSP-like"/>
    <property type="match status" value="1"/>
</dbReference>
<dbReference type="InterPro" id="IPR038765">
    <property type="entry name" value="Papain-like_cys_pep_sf"/>
</dbReference>
<dbReference type="GO" id="GO:0006508">
    <property type="term" value="P:proteolysis"/>
    <property type="evidence" value="ECO:0007669"/>
    <property type="project" value="UniProtKB-KW"/>
</dbReference>
<dbReference type="EC" id="3.4.19.12" evidence="3"/>
<dbReference type="InterPro" id="IPR018200">
    <property type="entry name" value="USP_CS"/>
</dbReference>
<evidence type="ECO:0000259" key="5">
    <source>
        <dbReference type="PROSITE" id="PS50235"/>
    </source>
</evidence>
<comment type="caution">
    <text evidence="7">The sequence shown here is derived from an EMBL/GenBank/DDBJ whole genome shotgun (WGS) entry which is preliminary data.</text>
</comment>
<organism evidence="7 8">
    <name type="scientific">Genlisea aurea</name>
    <dbReference type="NCBI Taxonomy" id="192259"/>
    <lineage>
        <taxon>Eukaryota</taxon>
        <taxon>Viridiplantae</taxon>
        <taxon>Streptophyta</taxon>
        <taxon>Embryophyta</taxon>
        <taxon>Tracheophyta</taxon>
        <taxon>Spermatophyta</taxon>
        <taxon>Magnoliopsida</taxon>
        <taxon>eudicotyledons</taxon>
        <taxon>Gunneridae</taxon>
        <taxon>Pentapetalae</taxon>
        <taxon>asterids</taxon>
        <taxon>lamiids</taxon>
        <taxon>Lamiales</taxon>
        <taxon>Lentibulariaceae</taxon>
        <taxon>Genlisea</taxon>
    </lineage>
</organism>
<dbReference type="Pfam" id="PF00443">
    <property type="entry name" value="UCH"/>
    <property type="match status" value="1"/>
</dbReference>
<reference evidence="7 8" key="1">
    <citation type="journal article" date="2013" name="BMC Genomics">
        <title>The miniature genome of a carnivorous plant Genlisea aurea contains a low number of genes and short non-coding sequences.</title>
        <authorList>
            <person name="Leushkin E.V."/>
            <person name="Sutormin R.A."/>
            <person name="Nabieva E.R."/>
            <person name="Penin A.A."/>
            <person name="Kondrashov A.S."/>
            <person name="Logacheva M.D."/>
        </authorList>
    </citation>
    <scope>NUCLEOTIDE SEQUENCE [LARGE SCALE GENOMIC DNA]</scope>
</reference>
<dbReference type="OrthoDB" id="292964at2759"/>
<dbReference type="InterPro" id="IPR001394">
    <property type="entry name" value="Peptidase_C19_UCH"/>
</dbReference>
<dbReference type="Gene3D" id="3.30.2230.10">
    <property type="entry name" value="DUSP-like"/>
    <property type="match status" value="1"/>
</dbReference>
<comment type="catalytic activity">
    <reaction evidence="3">
        <text>Thiol-dependent hydrolysis of ester, thioester, amide, peptide and isopeptide bonds formed by the C-terminal Gly of ubiquitin (a 76-residue protein attached to proteins as an intracellular targeting signal).</text>
        <dbReference type="EC" id="3.4.19.12"/>
    </reaction>
</comment>
<dbReference type="EMBL" id="AUSU01004068">
    <property type="protein sequence ID" value="EPS65731.1"/>
    <property type="molecule type" value="Genomic_DNA"/>
</dbReference>
<dbReference type="Gene3D" id="3.90.70.10">
    <property type="entry name" value="Cysteine proteinases"/>
    <property type="match status" value="2"/>
</dbReference>
<keyword evidence="8" id="KW-1185">Reference proteome</keyword>